<dbReference type="SUPFAM" id="SSF53756">
    <property type="entry name" value="UDP-Glycosyltransferase/glycogen phosphorylase"/>
    <property type="match status" value="1"/>
</dbReference>
<dbReference type="Proteomes" id="UP000547674">
    <property type="component" value="Unassembled WGS sequence"/>
</dbReference>
<evidence type="ECO:0000259" key="1">
    <source>
        <dbReference type="Pfam" id="PF00534"/>
    </source>
</evidence>
<gene>
    <name evidence="2" type="ORF">HKN21_09215</name>
</gene>
<keyword evidence="2" id="KW-0808">Transferase</keyword>
<dbReference type="GO" id="GO:0016757">
    <property type="term" value="F:glycosyltransferase activity"/>
    <property type="evidence" value="ECO:0007669"/>
    <property type="project" value="InterPro"/>
</dbReference>
<protein>
    <submittedName>
        <fullName evidence="2">Glycosyltransferase family 4 protein</fullName>
    </submittedName>
</protein>
<sequence length="342" mass="37788">MNLLTQSRLSRDFELIPFSTAKKRRRVFPNRAHWDSLPYLVLHAFKLFASIIKHRPQVVYFKGTSDTGFLRDMTLMGVARLLGKPVLCHLHGRPMGRLFAREKNAWRPLVAWGMGLAQETVTLSPGLAEEFRIMFPKASLTPIPNVVDTNRFKPMAENSSRGPLRVLTVGRLSREKGTWDLLQVGAKLKELNIPVAFRLAGIGETEAEENALKTECGKLELDVSFLGTVRGDDLVREYQRAQAFFLPTHAEIFPNVVLEALASGLPVVTTNVPVIPEMFGAEEGYLTDPQDIDAMVGALKTLATDDAKRKALGQNARALAEANYGIDVAANKLGSLLKKLGA</sequence>
<dbReference type="PANTHER" id="PTHR45947">
    <property type="entry name" value="SULFOQUINOVOSYL TRANSFERASE SQD2"/>
    <property type="match status" value="1"/>
</dbReference>
<dbReference type="Pfam" id="PF00534">
    <property type="entry name" value="Glycos_transf_1"/>
    <property type="match status" value="1"/>
</dbReference>
<dbReference type="InterPro" id="IPR001296">
    <property type="entry name" value="Glyco_trans_1"/>
</dbReference>
<dbReference type="AlphaFoldDB" id="A0A7Y2E856"/>
<feature type="domain" description="Glycosyl transferase family 1" evidence="1">
    <location>
        <begin position="159"/>
        <end position="317"/>
    </location>
</feature>
<reference evidence="2 3" key="1">
    <citation type="submission" date="2020-03" db="EMBL/GenBank/DDBJ databases">
        <title>Metabolic flexibility allows generalist bacteria to become dominant in a frequently disturbed ecosystem.</title>
        <authorList>
            <person name="Chen Y.-J."/>
            <person name="Leung P.M."/>
            <person name="Bay S.K."/>
            <person name="Hugenholtz P."/>
            <person name="Kessler A.J."/>
            <person name="Shelley G."/>
            <person name="Waite D.W."/>
            <person name="Cook P.L."/>
            <person name="Greening C."/>
        </authorList>
    </citation>
    <scope>NUCLEOTIDE SEQUENCE [LARGE SCALE GENOMIC DNA]</scope>
    <source>
        <strain evidence="2">SS_bin_28</strain>
    </source>
</reference>
<dbReference type="PANTHER" id="PTHR45947:SF3">
    <property type="entry name" value="SULFOQUINOVOSYL TRANSFERASE SQD2"/>
    <property type="match status" value="1"/>
</dbReference>
<dbReference type="Gene3D" id="3.40.50.2000">
    <property type="entry name" value="Glycogen Phosphorylase B"/>
    <property type="match status" value="2"/>
</dbReference>
<dbReference type="CDD" id="cd03801">
    <property type="entry name" value="GT4_PimA-like"/>
    <property type="match status" value="1"/>
</dbReference>
<dbReference type="InterPro" id="IPR050194">
    <property type="entry name" value="Glycosyltransferase_grp1"/>
</dbReference>
<proteinExistence type="predicted"/>
<dbReference type="EMBL" id="JABDJR010000364">
    <property type="protein sequence ID" value="NNF06926.1"/>
    <property type="molecule type" value="Genomic_DNA"/>
</dbReference>
<accession>A0A7Y2E856</accession>
<evidence type="ECO:0000313" key="3">
    <source>
        <dbReference type="Proteomes" id="UP000547674"/>
    </source>
</evidence>
<evidence type="ECO:0000313" key="2">
    <source>
        <dbReference type="EMBL" id="NNF06926.1"/>
    </source>
</evidence>
<organism evidence="2 3">
    <name type="scientific">Eiseniibacteriota bacterium</name>
    <dbReference type="NCBI Taxonomy" id="2212470"/>
    <lineage>
        <taxon>Bacteria</taxon>
        <taxon>Candidatus Eiseniibacteriota</taxon>
    </lineage>
</organism>
<name>A0A7Y2E856_UNCEI</name>
<comment type="caution">
    <text evidence="2">The sequence shown here is derived from an EMBL/GenBank/DDBJ whole genome shotgun (WGS) entry which is preliminary data.</text>
</comment>